<feature type="transmembrane region" description="Helical" evidence="1">
    <location>
        <begin position="188"/>
        <end position="211"/>
    </location>
</feature>
<dbReference type="PANTHER" id="PTHR23360:SF69">
    <property type="entry name" value="G-PROTEIN COUPLED RECEPTORS FAMILY 1 PROFILE DOMAIN-CONTAINING PROTEIN-RELATED"/>
    <property type="match status" value="1"/>
</dbReference>
<reference evidence="2" key="1">
    <citation type="journal article" date="2013" name="Genetics">
        <title>The draft genome and transcriptome of Panagrellus redivivus are shaped by the harsh demands of a free-living lifestyle.</title>
        <authorList>
            <person name="Srinivasan J."/>
            <person name="Dillman A.R."/>
            <person name="Macchietto M.G."/>
            <person name="Heikkinen L."/>
            <person name="Lakso M."/>
            <person name="Fracchia K.M."/>
            <person name="Antoshechkin I."/>
            <person name="Mortazavi A."/>
            <person name="Wong G."/>
            <person name="Sternberg P.W."/>
        </authorList>
    </citation>
    <scope>NUCLEOTIDE SEQUENCE [LARGE SCALE GENOMIC DNA]</scope>
    <source>
        <strain evidence="2">MT8872</strain>
    </source>
</reference>
<feature type="transmembrane region" description="Helical" evidence="1">
    <location>
        <begin position="18"/>
        <end position="43"/>
    </location>
</feature>
<name>A0A7E4W0M0_PANRE</name>
<feature type="transmembrane region" description="Helical" evidence="1">
    <location>
        <begin position="232"/>
        <end position="255"/>
    </location>
</feature>
<evidence type="ECO:0000313" key="3">
    <source>
        <dbReference type="WBParaSite" id="Pan_g5564.t1"/>
    </source>
</evidence>
<dbReference type="PANTHER" id="PTHR23360">
    <property type="entry name" value="G-PROTEIN COUPLED RECEPTORS FAMILY 1 PROFILE DOMAIN-CONTAINING PROTEIN-RELATED"/>
    <property type="match status" value="1"/>
</dbReference>
<dbReference type="Gene3D" id="1.20.1070.10">
    <property type="entry name" value="Rhodopsin 7-helix transmembrane proteins"/>
    <property type="match status" value="1"/>
</dbReference>
<proteinExistence type="predicted"/>
<reference evidence="3" key="2">
    <citation type="submission" date="2020-10" db="UniProtKB">
        <authorList>
            <consortium name="WormBaseParasite"/>
        </authorList>
    </citation>
    <scope>IDENTIFICATION</scope>
</reference>
<feature type="transmembrane region" description="Helical" evidence="1">
    <location>
        <begin position="143"/>
        <end position="168"/>
    </location>
</feature>
<sequence length="356" mass="39521">MSTMVVEKEFEVANENHTAFMCVLYIVLGCLSIIANLTNILVFMTNRELRANYIFHIVVDFGEIVNGISYITCGIGRGTAYLNGIFATPITVHDCFYTKYWPVFLILGTEIPAWMTIVCAIERIVAVHNPANYRLYFTYRNKLILVFGALTCIGGSLTWAAISALYATRLTSTQHCAIISSTGQAFSTFHFAFVPFAYCGSFLSLCTIAYVHKKTARNMQTSGKKGPQLKAFIFMTAFDIILSSMPSIVMIGASWKLFAPNDIVVSITYSMTGLLSLCHVSMNAVFYSEFTKQVRKLTLRAMGIQVLSSTTGNRIGVTSTIMHTTGGMTQWLGFVALTHKARVRFPASEDNFFHLS</sequence>
<dbReference type="InterPro" id="IPR047130">
    <property type="entry name" value="7TM_GPCR_Srsx_nematod"/>
</dbReference>
<dbReference type="SUPFAM" id="SSF81321">
    <property type="entry name" value="Family A G protein-coupled receptor-like"/>
    <property type="match status" value="1"/>
</dbReference>
<protein>
    <submittedName>
        <fullName evidence="3">G_PROTEIN_RECEP_F1_2 domain-containing protein</fullName>
    </submittedName>
</protein>
<keyword evidence="2" id="KW-1185">Reference proteome</keyword>
<keyword evidence="1" id="KW-0472">Membrane</keyword>
<evidence type="ECO:0000256" key="1">
    <source>
        <dbReference type="SAM" id="Phobius"/>
    </source>
</evidence>
<dbReference type="WBParaSite" id="Pan_g5564.t1">
    <property type="protein sequence ID" value="Pan_g5564.t1"/>
    <property type="gene ID" value="Pan_g5564"/>
</dbReference>
<keyword evidence="1" id="KW-0812">Transmembrane</keyword>
<keyword evidence="1" id="KW-1133">Transmembrane helix</keyword>
<dbReference type="AlphaFoldDB" id="A0A7E4W0M0"/>
<accession>A0A7E4W0M0</accession>
<evidence type="ECO:0000313" key="2">
    <source>
        <dbReference type="Proteomes" id="UP000492821"/>
    </source>
</evidence>
<feature type="transmembrane region" description="Helical" evidence="1">
    <location>
        <begin position="267"/>
        <end position="287"/>
    </location>
</feature>
<dbReference type="Proteomes" id="UP000492821">
    <property type="component" value="Unassembled WGS sequence"/>
</dbReference>
<organism evidence="2 3">
    <name type="scientific">Panagrellus redivivus</name>
    <name type="common">Microworm</name>
    <dbReference type="NCBI Taxonomy" id="6233"/>
    <lineage>
        <taxon>Eukaryota</taxon>
        <taxon>Metazoa</taxon>
        <taxon>Ecdysozoa</taxon>
        <taxon>Nematoda</taxon>
        <taxon>Chromadorea</taxon>
        <taxon>Rhabditida</taxon>
        <taxon>Tylenchina</taxon>
        <taxon>Panagrolaimomorpha</taxon>
        <taxon>Panagrolaimoidea</taxon>
        <taxon>Panagrolaimidae</taxon>
        <taxon>Panagrellus</taxon>
    </lineage>
</organism>